<name>A0A9P4UIZ4_9PLEO</name>
<reference evidence="2" key="1">
    <citation type="journal article" date="2020" name="Stud. Mycol.">
        <title>101 Dothideomycetes genomes: a test case for predicting lifestyles and emergence of pathogens.</title>
        <authorList>
            <person name="Haridas S."/>
            <person name="Albert R."/>
            <person name="Binder M."/>
            <person name="Bloem J."/>
            <person name="Labutti K."/>
            <person name="Salamov A."/>
            <person name="Andreopoulos B."/>
            <person name="Baker S."/>
            <person name="Barry K."/>
            <person name="Bills G."/>
            <person name="Bluhm B."/>
            <person name="Cannon C."/>
            <person name="Castanera R."/>
            <person name="Culley D."/>
            <person name="Daum C."/>
            <person name="Ezra D."/>
            <person name="Gonzalez J."/>
            <person name="Henrissat B."/>
            <person name="Kuo A."/>
            <person name="Liang C."/>
            <person name="Lipzen A."/>
            <person name="Lutzoni F."/>
            <person name="Magnuson J."/>
            <person name="Mondo S."/>
            <person name="Nolan M."/>
            <person name="Ohm R."/>
            <person name="Pangilinan J."/>
            <person name="Park H.-J."/>
            <person name="Ramirez L."/>
            <person name="Alfaro M."/>
            <person name="Sun H."/>
            <person name="Tritt A."/>
            <person name="Yoshinaga Y."/>
            <person name="Zwiers L.-H."/>
            <person name="Turgeon B."/>
            <person name="Goodwin S."/>
            <person name="Spatafora J."/>
            <person name="Crous P."/>
            <person name="Grigoriev I."/>
        </authorList>
    </citation>
    <scope>NUCLEOTIDE SEQUENCE</scope>
    <source>
        <strain evidence="2">CBS 690.94</strain>
    </source>
</reference>
<dbReference type="OrthoDB" id="3796227at2759"/>
<evidence type="ECO:0000256" key="1">
    <source>
        <dbReference type="SAM" id="MobiDB-lite"/>
    </source>
</evidence>
<feature type="region of interest" description="Disordered" evidence="1">
    <location>
        <begin position="263"/>
        <end position="282"/>
    </location>
</feature>
<gene>
    <name evidence="2" type="ORF">P171DRAFT_153680</name>
</gene>
<sequence length="869" mass="97305">MPIVRDQTEIRNPVDILLRASRPQRSSTHLPHRRDWRYAAEIFRHDDEDDTSYRGRESTVWDKLDWDAQIGVFGKEKRRHAVKRATELQEVMLDDEEGVEERRLPLGLDGTVDLDVVKTVATPERSTNSEDVGGVLTTPKMVSTTPKRILKSFAQARRSRQRFRSRADTIAGFRRSEEQADEAIDESEETWLPTRLVVCLKFSCQGTDKIQRILAGELVSGEAQLATPNSPAADVSGEVPAAQGNDLATLQVLDLKPSYAATTATTASTATPSHGSDTDTDRSVRSLVPFERQWLDETRNINMNDISGILRAPGLEVSALPESFNWFAEAVPVDSLFPPGVPISEKEIMAFYPHHVRWKGVALRLVNNAYFGDIVLAMQTFFRDKDKHPLTITNINQFFRDLFKKEMPHFKVSNFQGKPDRNLYTDQLKPLKLLNGSRYGFVVPTFDELLEGLVYLPAGLDARGLTQCLAWYLGVRDTFTPRLDLNVLHTQSLIRALRVPLKPYGPRNLDKLALQEWKENGQFAKRRVDEEGRSHVNRFHHSPKHLKRSRVTIGAETETLGVDVVVKLRHVLTFPYLAIGGMMCKALELGIEKAETRKAAREAQEGIEKPYLEEMEGPTKESSQEKSATALSGQEEAGPQDDNNDLQEIPLPGMPAGYRIPKRKRPLLEDEAAEIQSTNRISPGPRVPSAPLRSRAISISERRRAIAPHPLTTSMAAGEPLVIPPSYSVPGPTTAPASMFGHRRSQNPNHYHSAPYSSTFSDHHHPPPYANTFSDYAPRSHYDSGATSGWNAAYNSQHRSSDRAISAFAPPRSHHGSPTTSAWDPVYSSRHWFGNRDTSAPRTARYPSAQPESTSRNLNGPGYDGRRDH</sequence>
<accession>A0A9P4UIZ4</accession>
<feature type="region of interest" description="Disordered" evidence="1">
    <location>
        <begin position="601"/>
        <end position="659"/>
    </location>
</feature>
<comment type="caution">
    <text evidence="2">The sequence shown here is derived from an EMBL/GenBank/DDBJ whole genome shotgun (WGS) entry which is preliminary data.</text>
</comment>
<keyword evidence="3" id="KW-1185">Reference proteome</keyword>
<proteinExistence type="predicted"/>
<dbReference type="AlphaFoldDB" id="A0A9P4UIZ4"/>
<protein>
    <submittedName>
        <fullName evidence="2">Uncharacterized protein</fullName>
    </submittedName>
</protein>
<dbReference type="EMBL" id="MU001493">
    <property type="protein sequence ID" value="KAF2451148.1"/>
    <property type="molecule type" value="Genomic_DNA"/>
</dbReference>
<dbReference type="Proteomes" id="UP000799764">
    <property type="component" value="Unassembled WGS sequence"/>
</dbReference>
<evidence type="ECO:0000313" key="2">
    <source>
        <dbReference type="EMBL" id="KAF2451148.1"/>
    </source>
</evidence>
<evidence type="ECO:0000313" key="3">
    <source>
        <dbReference type="Proteomes" id="UP000799764"/>
    </source>
</evidence>
<feature type="region of interest" description="Disordered" evidence="1">
    <location>
        <begin position="807"/>
        <end position="826"/>
    </location>
</feature>
<feature type="compositionally biased region" description="Basic and acidic residues" evidence="1">
    <location>
        <begin position="601"/>
        <end position="624"/>
    </location>
</feature>
<feature type="region of interest" description="Disordered" evidence="1">
    <location>
        <begin position="834"/>
        <end position="869"/>
    </location>
</feature>
<organism evidence="2 3">
    <name type="scientific">Karstenula rhodostoma CBS 690.94</name>
    <dbReference type="NCBI Taxonomy" id="1392251"/>
    <lineage>
        <taxon>Eukaryota</taxon>
        <taxon>Fungi</taxon>
        <taxon>Dikarya</taxon>
        <taxon>Ascomycota</taxon>
        <taxon>Pezizomycotina</taxon>
        <taxon>Dothideomycetes</taxon>
        <taxon>Pleosporomycetidae</taxon>
        <taxon>Pleosporales</taxon>
        <taxon>Massarineae</taxon>
        <taxon>Didymosphaeriaceae</taxon>
        <taxon>Karstenula</taxon>
    </lineage>
</organism>